<dbReference type="GO" id="GO:0016787">
    <property type="term" value="F:hydrolase activity"/>
    <property type="evidence" value="ECO:0007669"/>
    <property type="project" value="InterPro"/>
</dbReference>
<reference evidence="4" key="1">
    <citation type="journal article" date="2021" name="Nat. Commun.">
        <title>Genomic analyses provide insights into spinach domestication and the genetic basis of agronomic traits.</title>
        <authorList>
            <person name="Cai X."/>
            <person name="Sun X."/>
            <person name="Xu C."/>
            <person name="Sun H."/>
            <person name="Wang X."/>
            <person name="Ge C."/>
            <person name="Zhang Z."/>
            <person name="Wang Q."/>
            <person name="Fei Z."/>
            <person name="Jiao C."/>
            <person name="Wang Q."/>
        </authorList>
    </citation>
    <scope>NUCLEOTIDE SEQUENCE [LARGE SCALE GENOMIC DNA]</scope>
    <source>
        <strain evidence="4">cv. Varoflay</strain>
    </source>
</reference>
<dbReference type="RefSeq" id="XP_021848402.1">
    <property type="nucleotide sequence ID" value="XM_021992710.2"/>
</dbReference>
<dbReference type="GeneID" id="110788066"/>
<dbReference type="KEGG" id="soe:110788066"/>
<dbReference type="Pfam" id="PF07859">
    <property type="entry name" value="Abhydrolase_3"/>
    <property type="match status" value="1"/>
</dbReference>
<accession>A0A9R0IFZ3</accession>
<comment type="similarity">
    <text evidence="1">Belongs to the 'GDXG' lipolytic enzyme family.</text>
</comment>
<dbReference type="PANTHER" id="PTHR23024:SF467">
    <property type="entry name" value="CARBOXYLESTERASE 12-RELATED"/>
    <property type="match status" value="1"/>
</dbReference>
<protein>
    <submittedName>
        <fullName evidence="5">Probable carboxylesterase 7</fullName>
    </submittedName>
</protein>
<sequence length="343" mass="38672">MESSTSSTKRKDNDDDDDDEIIFDNSPLFRLYKSGRMERLGEVPPIPPSLDPKTRVKTNDIKIISSKTRDHIIPVRLFKPNIPKNKRIPLLVYFHGGGFCIESTFSPKYHNYLNKLASEAQVMIFSVEYRLIPEHPLPAAYHDCWDALKWVVFKARDEEEWIQEHVDFDRVYLMGDSAGGNIAHRMALLAELDGDGGGVGSVCCISGVILVHPYFWGKQRIGDEAAKCSRIPNPDLATKVWALACPESGSGVDDPWINPGNDPDLWRLGCKRVLVCVAEKDFLRDRGLYYKEALEKSGWQGTIEVVESKGVDHVFHLLRPFSANSLQLMAKVVAFLNPTRSTL</sequence>
<evidence type="ECO:0000256" key="1">
    <source>
        <dbReference type="ARBA" id="ARBA00010515"/>
    </source>
</evidence>
<dbReference type="InterPro" id="IPR013094">
    <property type="entry name" value="AB_hydrolase_3"/>
</dbReference>
<feature type="domain" description="Alpha/beta hydrolase fold-3" evidence="3">
    <location>
        <begin position="91"/>
        <end position="316"/>
    </location>
</feature>
<feature type="region of interest" description="Disordered" evidence="2">
    <location>
        <begin position="1"/>
        <end position="21"/>
    </location>
</feature>
<gene>
    <name evidence="5" type="primary">LOC110788066</name>
</gene>
<dbReference type="AlphaFoldDB" id="A0A9R0IFZ3"/>
<evidence type="ECO:0000313" key="4">
    <source>
        <dbReference type="Proteomes" id="UP000813463"/>
    </source>
</evidence>
<proteinExistence type="inferred from homology"/>
<evidence type="ECO:0000313" key="5">
    <source>
        <dbReference type="RefSeq" id="XP_021848402.1"/>
    </source>
</evidence>
<dbReference type="PANTHER" id="PTHR23024">
    <property type="entry name" value="ARYLACETAMIDE DEACETYLASE"/>
    <property type="match status" value="1"/>
</dbReference>
<evidence type="ECO:0000256" key="2">
    <source>
        <dbReference type="SAM" id="MobiDB-lite"/>
    </source>
</evidence>
<name>A0A9R0IFZ3_SPIOL</name>
<keyword evidence="4" id="KW-1185">Reference proteome</keyword>
<dbReference type="InterPro" id="IPR029058">
    <property type="entry name" value="AB_hydrolase_fold"/>
</dbReference>
<dbReference type="InterPro" id="IPR050466">
    <property type="entry name" value="Carboxylest/Gibb_receptor"/>
</dbReference>
<evidence type="ECO:0000259" key="3">
    <source>
        <dbReference type="Pfam" id="PF07859"/>
    </source>
</evidence>
<dbReference type="Proteomes" id="UP000813463">
    <property type="component" value="Chromosome 3"/>
</dbReference>
<dbReference type="OrthoDB" id="408631at2759"/>
<reference evidence="5" key="2">
    <citation type="submission" date="2025-08" db="UniProtKB">
        <authorList>
            <consortium name="RefSeq"/>
        </authorList>
    </citation>
    <scope>IDENTIFICATION</scope>
    <source>
        <tissue evidence="5">Leaf</tissue>
    </source>
</reference>
<dbReference type="Gene3D" id="3.40.50.1820">
    <property type="entry name" value="alpha/beta hydrolase"/>
    <property type="match status" value="1"/>
</dbReference>
<dbReference type="SUPFAM" id="SSF53474">
    <property type="entry name" value="alpha/beta-Hydrolases"/>
    <property type="match status" value="1"/>
</dbReference>
<organism evidence="4 5">
    <name type="scientific">Spinacia oleracea</name>
    <name type="common">Spinach</name>
    <dbReference type="NCBI Taxonomy" id="3562"/>
    <lineage>
        <taxon>Eukaryota</taxon>
        <taxon>Viridiplantae</taxon>
        <taxon>Streptophyta</taxon>
        <taxon>Embryophyta</taxon>
        <taxon>Tracheophyta</taxon>
        <taxon>Spermatophyta</taxon>
        <taxon>Magnoliopsida</taxon>
        <taxon>eudicotyledons</taxon>
        <taxon>Gunneridae</taxon>
        <taxon>Pentapetalae</taxon>
        <taxon>Caryophyllales</taxon>
        <taxon>Chenopodiaceae</taxon>
        <taxon>Chenopodioideae</taxon>
        <taxon>Anserineae</taxon>
        <taxon>Spinacia</taxon>
    </lineage>
</organism>